<keyword evidence="4" id="KW-0496">Mitochondrion</keyword>
<dbReference type="InterPro" id="IPR010729">
    <property type="entry name" value="Ribosomal_uL29_mit"/>
</dbReference>
<keyword evidence="10" id="KW-1185">Reference proteome</keyword>
<proteinExistence type="inferred from homology"/>
<reference evidence="9" key="1">
    <citation type="journal article" date="2020" name="New Phytol.">
        <title>Comparative genomics reveals dynamic genome evolution in host specialist ectomycorrhizal fungi.</title>
        <authorList>
            <person name="Lofgren L.A."/>
            <person name="Nguyen N.H."/>
            <person name="Vilgalys R."/>
            <person name="Ruytinx J."/>
            <person name="Liao H.L."/>
            <person name="Branco S."/>
            <person name="Kuo A."/>
            <person name="LaButti K."/>
            <person name="Lipzen A."/>
            <person name="Andreopoulos W."/>
            <person name="Pangilinan J."/>
            <person name="Riley R."/>
            <person name="Hundley H."/>
            <person name="Na H."/>
            <person name="Barry K."/>
            <person name="Grigoriev I.V."/>
            <person name="Stajich J.E."/>
            <person name="Kennedy P.G."/>
        </authorList>
    </citation>
    <scope>NUCLEOTIDE SEQUENCE</scope>
    <source>
        <strain evidence="9">DOB743</strain>
    </source>
</reference>
<dbReference type="GO" id="GO:0003735">
    <property type="term" value="F:structural constituent of ribosome"/>
    <property type="evidence" value="ECO:0007669"/>
    <property type="project" value="InterPro"/>
</dbReference>
<dbReference type="InterPro" id="IPR038340">
    <property type="entry name" value="MRP-L47_sf"/>
</dbReference>
<dbReference type="SUPFAM" id="SSF46561">
    <property type="entry name" value="Ribosomal protein L29 (L29p)"/>
    <property type="match status" value="1"/>
</dbReference>
<evidence type="ECO:0000256" key="4">
    <source>
        <dbReference type="ARBA" id="ARBA00023128"/>
    </source>
</evidence>
<evidence type="ECO:0000256" key="6">
    <source>
        <dbReference type="ARBA" id="ARBA00035289"/>
    </source>
</evidence>
<dbReference type="GO" id="GO:0005762">
    <property type="term" value="C:mitochondrial large ribosomal subunit"/>
    <property type="evidence" value="ECO:0007669"/>
    <property type="project" value="TreeGrafter"/>
</dbReference>
<comment type="subcellular location">
    <subcellularLocation>
        <location evidence="1">Mitochondrion</location>
    </subcellularLocation>
</comment>
<gene>
    <name evidence="9" type="ORF">EV702DRAFT_1121274</name>
</gene>
<evidence type="ECO:0000313" key="9">
    <source>
        <dbReference type="EMBL" id="KAG1774814.1"/>
    </source>
</evidence>
<dbReference type="Gene3D" id="6.10.330.20">
    <property type="match status" value="1"/>
</dbReference>
<protein>
    <recommendedName>
        <fullName evidence="6">Large ribosomal subunit protein uL29m</fullName>
    </recommendedName>
    <alternativeName>
        <fullName evidence="7">54S ribosomal protein L4, mitochondrial</fullName>
    </alternativeName>
</protein>
<organism evidence="9 10">
    <name type="scientific">Suillus placidus</name>
    <dbReference type="NCBI Taxonomy" id="48579"/>
    <lineage>
        <taxon>Eukaryota</taxon>
        <taxon>Fungi</taxon>
        <taxon>Dikarya</taxon>
        <taxon>Basidiomycota</taxon>
        <taxon>Agaricomycotina</taxon>
        <taxon>Agaricomycetes</taxon>
        <taxon>Agaricomycetidae</taxon>
        <taxon>Boletales</taxon>
        <taxon>Suillineae</taxon>
        <taxon>Suillaceae</taxon>
        <taxon>Suillus</taxon>
    </lineage>
</organism>
<evidence type="ECO:0000313" key="10">
    <source>
        <dbReference type="Proteomes" id="UP000714275"/>
    </source>
</evidence>
<evidence type="ECO:0000256" key="5">
    <source>
        <dbReference type="ARBA" id="ARBA00023274"/>
    </source>
</evidence>
<sequence>MATILQAVRPLRAARFLQSVRWNSNEVPLIDPSRMIQKPGFQPSTRKSKGAALRPHLGVEVDPNHGLWAFFRKKEVDGEMVYVSLEGRDTFQDDPARSWKAAELRRKSFKDLHTLWYVLVRERNLLAAQREEARRIGVSNHESLAGIKKDLQCRKSMARIKYVINERRLLYEKYTAELEAKRQLLASKSKPATAGVQPSQDKENVPRTRAERLKARRTKRSNTPITV</sequence>
<comment type="caution">
    <text evidence="9">The sequence shown here is derived from an EMBL/GenBank/DDBJ whole genome shotgun (WGS) entry which is preliminary data.</text>
</comment>
<dbReference type="Pfam" id="PF06984">
    <property type="entry name" value="MRP-L47"/>
    <property type="match status" value="1"/>
</dbReference>
<dbReference type="InterPro" id="IPR036049">
    <property type="entry name" value="Ribosomal_uL29_sf"/>
</dbReference>
<evidence type="ECO:0000256" key="7">
    <source>
        <dbReference type="ARBA" id="ARBA00035399"/>
    </source>
</evidence>
<evidence type="ECO:0000256" key="1">
    <source>
        <dbReference type="ARBA" id="ARBA00004173"/>
    </source>
</evidence>
<dbReference type="GO" id="GO:0032543">
    <property type="term" value="P:mitochondrial translation"/>
    <property type="evidence" value="ECO:0007669"/>
    <property type="project" value="TreeGrafter"/>
</dbReference>
<dbReference type="EMBL" id="JABBWD010000038">
    <property type="protein sequence ID" value="KAG1774814.1"/>
    <property type="molecule type" value="Genomic_DNA"/>
</dbReference>
<comment type="similarity">
    <text evidence="2">Belongs to the universal ribosomal protein uL29 family.</text>
</comment>
<name>A0A9P6ZQG6_9AGAM</name>
<dbReference type="PANTHER" id="PTHR21183">
    <property type="entry name" value="RIBOSOMAL PROTEIN L47, MITOCHONDRIAL-RELATED"/>
    <property type="match status" value="1"/>
</dbReference>
<dbReference type="Proteomes" id="UP000714275">
    <property type="component" value="Unassembled WGS sequence"/>
</dbReference>
<dbReference type="PANTHER" id="PTHR21183:SF18">
    <property type="entry name" value="LARGE RIBOSOMAL SUBUNIT PROTEIN UL29M"/>
    <property type="match status" value="1"/>
</dbReference>
<dbReference type="OrthoDB" id="270763at2759"/>
<feature type="compositionally biased region" description="Basic and acidic residues" evidence="8">
    <location>
        <begin position="200"/>
        <end position="213"/>
    </location>
</feature>
<accession>A0A9P6ZQG6</accession>
<keyword evidence="5" id="KW-0687">Ribonucleoprotein</keyword>
<evidence type="ECO:0000256" key="3">
    <source>
        <dbReference type="ARBA" id="ARBA00022980"/>
    </source>
</evidence>
<keyword evidence="3 9" id="KW-0689">Ribosomal protein</keyword>
<evidence type="ECO:0000256" key="8">
    <source>
        <dbReference type="SAM" id="MobiDB-lite"/>
    </source>
</evidence>
<dbReference type="AlphaFoldDB" id="A0A9P6ZQG6"/>
<feature type="region of interest" description="Disordered" evidence="8">
    <location>
        <begin position="188"/>
        <end position="227"/>
    </location>
</feature>
<evidence type="ECO:0000256" key="2">
    <source>
        <dbReference type="ARBA" id="ARBA00009254"/>
    </source>
</evidence>